<reference evidence="2" key="1">
    <citation type="journal article" date="2020" name="Nat. Commun.">
        <title>Large-scale genome sequencing of mycorrhizal fungi provides insights into the early evolution of symbiotic traits.</title>
        <authorList>
            <person name="Miyauchi S."/>
            <person name="Kiss E."/>
            <person name="Kuo A."/>
            <person name="Drula E."/>
            <person name="Kohler A."/>
            <person name="Sanchez-Garcia M."/>
            <person name="Morin E."/>
            <person name="Andreopoulos B."/>
            <person name="Barry K.W."/>
            <person name="Bonito G."/>
            <person name="Buee M."/>
            <person name="Carver A."/>
            <person name="Chen C."/>
            <person name="Cichocki N."/>
            <person name="Clum A."/>
            <person name="Culley D."/>
            <person name="Crous P.W."/>
            <person name="Fauchery L."/>
            <person name="Girlanda M."/>
            <person name="Hayes R.D."/>
            <person name="Keri Z."/>
            <person name="LaButti K."/>
            <person name="Lipzen A."/>
            <person name="Lombard V."/>
            <person name="Magnuson J."/>
            <person name="Maillard F."/>
            <person name="Murat C."/>
            <person name="Nolan M."/>
            <person name="Ohm R.A."/>
            <person name="Pangilinan J."/>
            <person name="Pereira M.F."/>
            <person name="Perotto S."/>
            <person name="Peter M."/>
            <person name="Pfister S."/>
            <person name="Riley R."/>
            <person name="Sitrit Y."/>
            <person name="Stielow J.B."/>
            <person name="Szollosi G."/>
            <person name="Zifcakova L."/>
            <person name="Stursova M."/>
            <person name="Spatafora J.W."/>
            <person name="Tedersoo L."/>
            <person name="Vaario L.M."/>
            <person name="Yamada A."/>
            <person name="Yan M."/>
            <person name="Wang P."/>
            <person name="Xu J."/>
            <person name="Bruns T."/>
            <person name="Baldrian P."/>
            <person name="Vilgalys R."/>
            <person name="Dunand C."/>
            <person name="Henrissat B."/>
            <person name="Grigoriev I.V."/>
            <person name="Hibbett D."/>
            <person name="Nagy L.G."/>
            <person name="Martin F.M."/>
        </authorList>
    </citation>
    <scope>NUCLEOTIDE SEQUENCE</scope>
    <source>
        <strain evidence="2">UP504</strain>
    </source>
</reference>
<dbReference type="Proteomes" id="UP000886523">
    <property type="component" value="Unassembled WGS sequence"/>
</dbReference>
<comment type="caution">
    <text evidence="2">The sequence shown here is derived from an EMBL/GenBank/DDBJ whole genome shotgun (WGS) entry which is preliminary data.</text>
</comment>
<accession>A0A9P6AUT8</accession>
<feature type="region of interest" description="Disordered" evidence="1">
    <location>
        <begin position="1"/>
        <end position="77"/>
    </location>
</feature>
<organism evidence="2 3">
    <name type="scientific">Hydnum rufescens UP504</name>
    <dbReference type="NCBI Taxonomy" id="1448309"/>
    <lineage>
        <taxon>Eukaryota</taxon>
        <taxon>Fungi</taxon>
        <taxon>Dikarya</taxon>
        <taxon>Basidiomycota</taxon>
        <taxon>Agaricomycotina</taxon>
        <taxon>Agaricomycetes</taxon>
        <taxon>Cantharellales</taxon>
        <taxon>Hydnaceae</taxon>
        <taxon>Hydnum</taxon>
    </lineage>
</organism>
<sequence>MGEGLSVGVPPSFNKLLTPGPRARIRQRTNPTETPGHEPLDTLRSPEVMPSPPSLLFGNIHMHPQARSAGSDGSDVSSASSYALMEFEMICFHWVCALRNAIEVDALLSSPETRILNISGA</sequence>
<dbReference type="AlphaFoldDB" id="A0A9P6AUT8"/>
<protein>
    <submittedName>
        <fullName evidence="2">Uncharacterized protein</fullName>
    </submittedName>
</protein>
<evidence type="ECO:0000313" key="2">
    <source>
        <dbReference type="EMBL" id="KAF9511830.1"/>
    </source>
</evidence>
<evidence type="ECO:0000256" key="1">
    <source>
        <dbReference type="SAM" id="MobiDB-lite"/>
    </source>
</evidence>
<feature type="compositionally biased region" description="Low complexity" evidence="1">
    <location>
        <begin position="68"/>
        <end position="77"/>
    </location>
</feature>
<keyword evidence="3" id="KW-1185">Reference proteome</keyword>
<evidence type="ECO:0000313" key="3">
    <source>
        <dbReference type="Proteomes" id="UP000886523"/>
    </source>
</evidence>
<gene>
    <name evidence="2" type="ORF">BS47DRAFT_1133883</name>
</gene>
<name>A0A9P6AUT8_9AGAM</name>
<dbReference type="EMBL" id="MU128995">
    <property type="protein sequence ID" value="KAF9511830.1"/>
    <property type="molecule type" value="Genomic_DNA"/>
</dbReference>
<proteinExistence type="predicted"/>